<accession>A0A928VP53</accession>
<organism evidence="1 2">
    <name type="scientific">Romeriopsis navalis LEGE 11480</name>
    <dbReference type="NCBI Taxonomy" id="2777977"/>
    <lineage>
        <taxon>Bacteria</taxon>
        <taxon>Bacillati</taxon>
        <taxon>Cyanobacteriota</taxon>
        <taxon>Cyanophyceae</taxon>
        <taxon>Leptolyngbyales</taxon>
        <taxon>Leptolyngbyaceae</taxon>
        <taxon>Romeriopsis</taxon>
        <taxon>Romeriopsis navalis</taxon>
    </lineage>
</organism>
<sequence length="52" mass="6229">MAQTHLVFSTAQRSEIPESRRWLERITFGFGGLMQFWDLAKEKAMWSRDRLI</sequence>
<comment type="caution">
    <text evidence="1">The sequence shown here is derived from an EMBL/GenBank/DDBJ whole genome shotgun (WGS) entry which is preliminary data.</text>
</comment>
<evidence type="ECO:0000313" key="1">
    <source>
        <dbReference type="EMBL" id="MBE9029564.1"/>
    </source>
</evidence>
<dbReference type="EMBL" id="JADEXQ010000018">
    <property type="protein sequence ID" value="MBE9029564.1"/>
    <property type="molecule type" value="Genomic_DNA"/>
</dbReference>
<keyword evidence="2" id="KW-1185">Reference proteome</keyword>
<evidence type="ECO:0000313" key="2">
    <source>
        <dbReference type="Proteomes" id="UP000625316"/>
    </source>
</evidence>
<name>A0A928VP53_9CYAN</name>
<dbReference type="AlphaFoldDB" id="A0A928VP53"/>
<proteinExistence type="predicted"/>
<protein>
    <submittedName>
        <fullName evidence="1">Uncharacterized protein</fullName>
    </submittedName>
</protein>
<gene>
    <name evidence="1" type="ORF">IQ266_07290</name>
</gene>
<dbReference type="RefSeq" id="WP_264324381.1">
    <property type="nucleotide sequence ID" value="NZ_JADEXQ010000018.1"/>
</dbReference>
<reference evidence="1" key="1">
    <citation type="submission" date="2020-10" db="EMBL/GenBank/DDBJ databases">
        <authorList>
            <person name="Castelo-Branco R."/>
            <person name="Eusebio N."/>
            <person name="Adriana R."/>
            <person name="Vieira A."/>
            <person name="Brugerolle De Fraissinette N."/>
            <person name="Rezende De Castro R."/>
            <person name="Schneider M.P."/>
            <person name="Vasconcelos V."/>
            <person name="Leao P.N."/>
        </authorList>
    </citation>
    <scope>NUCLEOTIDE SEQUENCE</scope>
    <source>
        <strain evidence="1">LEGE 11480</strain>
    </source>
</reference>
<dbReference type="Proteomes" id="UP000625316">
    <property type="component" value="Unassembled WGS sequence"/>
</dbReference>